<reference evidence="1" key="2">
    <citation type="journal article" date="2022" name="Res Sq">
        <title>Comparative Genomics Reveals Insights into the Divergent Evolution of Astigmatic Mites and Household Pest Adaptations.</title>
        <authorList>
            <person name="Xiong Q."/>
            <person name="Wan A.T.-Y."/>
            <person name="Liu X.-Y."/>
            <person name="Fung C.S.-H."/>
            <person name="Xiao X."/>
            <person name="Malainual N."/>
            <person name="Hou J."/>
            <person name="Wang L."/>
            <person name="Wang M."/>
            <person name="Yang K."/>
            <person name="Cui Y."/>
            <person name="Leung E."/>
            <person name="Nong W."/>
            <person name="Shin S.-K."/>
            <person name="Au S."/>
            <person name="Jeong K.Y."/>
            <person name="Chew F.T."/>
            <person name="Hui J."/>
            <person name="Leung T.F."/>
            <person name="Tungtrongchitr A."/>
            <person name="Zhong N."/>
            <person name="Liu Z."/>
            <person name="Tsui S."/>
        </authorList>
    </citation>
    <scope>NUCLEOTIDE SEQUENCE</scope>
    <source>
        <strain evidence="1">Derf</strain>
        <tissue evidence="1">Whole organism</tissue>
    </source>
</reference>
<protein>
    <submittedName>
        <fullName evidence="1">Uncharacterized protein</fullName>
    </submittedName>
</protein>
<evidence type="ECO:0000313" key="1">
    <source>
        <dbReference type="EMBL" id="KAH9520563.1"/>
    </source>
</evidence>
<sequence length="60" mass="6621">MSNVSGLHCIKKSIKSKFLKCLHLQENFIPDIGGCASVHHERQSVPVESIHPGSAKRLKV</sequence>
<keyword evidence="2" id="KW-1185">Reference proteome</keyword>
<organism evidence="1 2">
    <name type="scientific">Dermatophagoides farinae</name>
    <name type="common">American house dust mite</name>
    <dbReference type="NCBI Taxonomy" id="6954"/>
    <lineage>
        <taxon>Eukaryota</taxon>
        <taxon>Metazoa</taxon>
        <taxon>Ecdysozoa</taxon>
        <taxon>Arthropoda</taxon>
        <taxon>Chelicerata</taxon>
        <taxon>Arachnida</taxon>
        <taxon>Acari</taxon>
        <taxon>Acariformes</taxon>
        <taxon>Sarcoptiformes</taxon>
        <taxon>Astigmata</taxon>
        <taxon>Psoroptidia</taxon>
        <taxon>Analgoidea</taxon>
        <taxon>Pyroglyphidae</taxon>
        <taxon>Dermatophagoidinae</taxon>
        <taxon>Dermatophagoides</taxon>
    </lineage>
</organism>
<name>A0A922I6Y8_DERFA</name>
<gene>
    <name evidence="1" type="ORF">DERF_004265</name>
</gene>
<accession>A0A922I6Y8</accession>
<comment type="caution">
    <text evidence="1">The sequence shown here is derived from an EMBL/GenBank/DDBJ whole genome shotgun (WGS) entry which is preliminary data.</text>
</comment>
<proteinExistence type="predicted"/>
<dbReference type="Proteomes" id="UP000790347">
    <property type="component" value="Unassembled WGS sequence"/>
</dbReference>
<dbReference type="AlphaFoldDB" id="A0A922I6Y8"/>
<evidence type="ECO:0000313" key="2">
    <source>
        <dbReference type="Proteomes" id="UP000790347"/>
    </source>
</evidence>
<reference evidence="1" key="1">
    <citation type="submission" date="2013-05" db="EMBL/GenBank/DDBJ databases">
        <authorList>
            <person name="Yim A.K.Y."/>
            <person name="Chan T.F."/>
            <person name="Ji K.M."/>
            <person name="Liu X.Y."/>
            <person name="Zhou J.W."/>
            <person name="Li R.Q."/>
            <person name="Yang K.Y."/>
            <person name="Li J."/>
            <person name="Li M."/>
            <person name="Law P.T.W."/>
            <person name="Wu Y.L."/>
            <person name="Cai Z.L."/>
            <person name="Qin H."/>
            <person name="Bao Y."/>
            <person name="Leung R.K.K."/>
            <person name="Ng P.K.S."/>
            <person name="Zou J."/>
            <person name="Zhong X.J."/>
            <person name="Ran P.X."/>
            <person name="Zhong N.S."/>
            <person name="Liu Z.G."/>
            <person name="Tsui S.K.W."/>
        </authorList>
    </citation>
    <scope>NUCLEOTIDE SEQUENCE</scope>
    <source>
        <strain evidence="1">Derf</strain>
        <tissue evidence="1">Whole organism</tissue>
    </source>
</reference>
<dbReference type="EMBL" id="ASGP02000002">
    <property type="protein sequence ID" value="KAH9520563.1"/>
    <property type="molecule type" value="Genomic_DNA"/>
</dbReference>